<sequence>MPFILLGLALIGALIYGYIRLYHAVAAAFGALAGAGAVALAVALLAALVAHGVRRWRAIHGVRIRGERILSLDGTWGTLRVDAERKLGTVTLGDAQSRFIFADIAGAEPVSDAGAWLLALRLEHNARPLWRIPMPTRHHARRWAKIFSLAAQQKL</sequence>
<dbReference type="AlphaFoldDB" id="A0A916IW09"/>
<evidence type="ECO:0000313" key="3">
    <source>
        <dbReference type="Proteomes" id="UP000672934"/>
    </source>
</evidence>
<dbReference type="EMBL" id="CAJPUY010000011">
    <property type="protein sequence ID" value="CAG2145833.1"/>
    <property type="molecule type" value="Genomic_DNA"/>
</dbReference>
<keyword evidence="1" id="KW-0472">Membrane</keyword>
<reference evidence="2" key="1">
    <citation type="submission" date="2021-03" db="EMBL/GenBank/DDBJ databases">
        <authorList>
            <person name="Peeters C."/>
        </authorList>
    </citation>
    <scope>NUCLEOTIDE SEQUENCE</scope>
    <source>
        <strain evidence="2">LMG 31506</strain>
    </source>
</reference>
<feature type="transmembrane region" description="Helical" evidence="1">
    <location>
        <begin position="27"/>
        <end position="50"/>
    </location>
</feature>
<proteinExistence type="predicted"/>
<evidence type="ECO:0000256" key="1">
    <source>
        <dbReference type="SAM" id="Phobius"/>
    </source>
</evidence>
<keyword evidence="1" id="KW-0812">Transmembrane</keyword>
<dbReference type="RefSeq" id="WP_211948213.1">
    <property type="nucleotide sequence ID" value="NZ_CAJPUY010000011.1"/>
</dbReference>
<keyword evidence="3" id="KW-1185">Reference proteome</keyword>
<dbReference type="Proteomes" id="UP000672934">
    <property type="component" value="Unassembled WGS sequence"/>
</dbReference>
<organism evidence="2 3">
    <name type="scientific">Cupriavidus yeoncheonensis</name>
    <dbReference type="NCBI Taxonomy" id="1462994"/>
    <lineage>
        <taxon>Bacteria</taxon>
        <taxon>Pseudomonadati</taxon>
        <taxon>Pseudomonadota</taxon>
        <taxon>Betaproteobacteria</taxon>
        <taxon>Burkholderiales</taxon>
        <taxon>Burkholderiaceae</taxon>
        <taxon>Cupriavidus</taxon>
    </lineage>
</organism>
<accession>A0A916IW09</accession>
<evidence type="ECO:0000313" key="2">
    <source>
        <dbReference type="EMBL" id="CAG2145833.1"/>
    </source>
</evidence>
<comment type="caution">
    <text evidence="2">The sequence shown here is derived from an EMBL/GenBank/DDBJ whole genome shotgun (WGS) entry which is preliminary data.</text>
</comment>
<gene>
    <name evidence="2" type="ORF">LMG31506_03269</name>
</gene>
<protein>
    <submittedName>
        <fullName evidence="2">Uncharacterized protein</fullName>
    </submittedName>
</protein>
<name>A0A916IW09_9BURK</name>
<keyword evidence="1" id="KW-1133">Transmembrane helix</keyword>